<organism evidence="2 3">
    <name type="scientific">Mucilaginibacter auburnensis</name>
    <dbReference type="NCBI Taxonomy" id="1457233"/>
    <lineage>
        <taxon>Bacteria</taxon>
        <taxon>Pseudomonadati</taxon>
        <taxon>Bacteroidota</taxon>
        <taxon>Sphingobacteriia</taxon>
        <taxon>Sphingobacteriales</taxon>
        <taxon>Sphingobacteriaceae</taxon>
        <taxon>Mucilaginibacter</taxon>
    </lineage>
</organism>
<evidence type="ECO:0000313" key="3">
    <source>
        <dbReference type="Proteomes" id="UP000242687"/>
    </source>
</evidence>
<evidence type="ECO:0000313" key="2">
    <source>
        <dbReference type="EMBL" id="PJJ84506.1"/>
    </source>
</evidence>
<gene>
    <name evidence="2" type="ORF">CLV57_1519</name>
</gene>
<dbReference type="OrthoDB" id="893860at2"/>
<accession>A0A2H9VUK4</accession>
<reference evidence="2 3" key="1">
    <citation type="submission" date="2017-11" db="EMBL/GenBank/DDBJ databases">
        <title>Genomic Encyclopedia of Archaeal and Bacterial Type Strains, Phase II (KMG-II): From Individual Species to Whole Genera.</title>
        <authorList>
            <person name="Goeker M."/>
        </authorList>
    </citation>
    <scope>NUCLEOTIDE SEQUENCE [LARGE SCALE GENOMIC DNA]</scope>
    <source>
        <strain evidence="2 3">DSM 28175</strain>
    </source>
</reference>
<evidence type="ECO:0008006" key="4">
    <source>
        <dbReference type="Google" id="ProtNLM"/>
    </source>
</evidence>
<name>A0A2H9VUK4_9SPHI</name>
<feature type="region of interest" description="Disordered" evidence="1">
    <location>
        <begin position="147"/>
        <end position="170"/>
    </location>
</feature>
<dbReference type="Proteomes" id="UP000242687">
    <property type="component" value="Unassembled WGS sequence"/>
</dbReference>
<evidence type="ECO:0000256" key="1">
    <source>
        <dbReference type="SAM" id="MobiDB-lite"/>
    </source>
</evidence>
<dbReference type="AlphaFoldDB" id="A0A2H9VUK4"/>
<dbReference type="EMBL" id="PGFJ01000001">
    <property type="protein sequence ID" value="PJJ84506.1"/>
    <property type="molecule type" value="Genomic_DNA"/>
</dbReference>
<dbReference type="RefSeq" id="WP_100340699.1">
    <property type="nucleotide sequence ID" value="NZ_PGFJ01000001.1"/>
</dbReference>
<proteinExistence type="predicted"/>
<protein>
    <recommendedName>
        <fullName evidence="4">Universal stress protein family protein</fullName>
    </recommendedName>
</protein>
<keyword evidence="3" id="KW-1185">Reference proteome</keyword>
<comment type="caution">
    <text evidence="2">The sequence shown here is derived from an EMBL/GenBank/DDBJ whole genome shotgun (WGS) entry which is preliminary data.</text>
</comment>
<sequence length="170" mass="19876">MKTVLIPTDYRIQSLEYIPHLLDKFHPEAVEVVMVHMMSITDCERELMMLSRRSAEYRHIPEEFYQTCLDLRNEHDGQLKNIRLEFFYGNTSVVFLNFLEANNIDAVLQIPGYHYKKLNKASVDPDSMIKRCAGKITRINALQLEKPQAASQQHTQTEDVQEQNLTEQYA</sequence>